<dbReference type="EMBL" id="VFPS01000003">
    <property type="protein sequence ID" value="TQM98258.1"/>
    <property type="molecule type" value="Genomic_DNA"/>
</dbReference>
<evidence type="ECO:0000313" key="2">
    <source>
        <dbReference type="EMBL" id="TQM98258.1"/>
    </source>
</evidence>
<evidence type="ECO:0000313" key="3">
    <source>
        <dbReference type="Proteomes" id="UP000319804"/>
    </source>
</evidence>
<dbReference type="RefSeq" id="WP_141381303.1">
    <property type="nucleotide sequence ID" value="NZ_BJNA01000061.1"/>
</dbReference>
<reference evidence="2 3" key="1">
    <citation type="submission" date="2019-06" db="EMBL/GenBank/DDBJ databases">
        <title>Sequencing the genomes of 1000 actinobacteria strains.</title>
        <authorList>
            <person name="Klenk H.-P."/>
        </authorList>
    </citation>
    <scope>NUCLEOTIDE SEQUENCE [LARGE SCALE GENOMIC DNA]</scope>
    <source>
        <strain evidence="2 3">DSM 20427</strain>
    </source>
</reference>
<name>A0A4Y3UPT9_9MICO</name>
<keyword evidence="3" id="KW-1185">Reference proteome</keyword>
<dbReference type="OrthoDB" id="9987065at2"/>
<proteinExistence type="predicted"/>
<dbReference type="AlphaFoldDB" id="A0A4Y3UPT9"/>
<comment type="caution">
    <text evidence="2">The sequence shown here is derived from an EMBL/GenBank/DDBJ whole genome shotgun (WGS) entry which is preliminary data.</text>
</comment>
<gene>
    <name evidence="2" type="ORF">FHX68_2302</name>
</gene>
<protein>
    <submittedName>
        <fullName evidence="2">Uncharacterized protein</fullName>
    </submittedName>
</protein>
<sequence>MTTKRPGVEASFLDIARWIRATVPGSTVEDRRARQALIDDVLDERRVWRRDFAWHTAQLDDGRVILALGASTEEAELKLAVLHDVGSQWVVRDPEHAVFFEYFPEGHRHPEDVDRVFPVAPARRPRGEFTAPVHGLPTPTPAPTSGLGR</sequence>
<dbReference type="Proteomes" id="UP000319804">
    <property type="component" value="Unassembled WGS sequence"/>
</dbReference>
<accession>A0A4Y3UPT9</accession>
<feature type="region of interest" description="Disordered" evidence="1">
    <location>
        <begin position="127"/>
        <end position="149"/>
    </location>
</feature>
<organism evidence="2 3">
    <name type="scientific">Microbacterium lacticum</name>
    <dbReference type="NCBI Taxonomy" id="33885"/>
    <lineage>
        <taxon>Bacteria</taxon>
        <taxon>Bacillati</taxon>
        <taxon>Actinomycetota</taxon>
        <taxon>Actinomycetes</taxon>
        <taxon>Micrococcales</taxon>
        <taxon>Microbacteriaceae</taxon>
        <taxon>Microbacterium</taxon>
    </lineage>
</organism>
<evidence type="ECO:0000256" key="1">
    <source>
        <dbReference type="SAM" id="MobiDB-lite"/>
    </source>
</evidence>